<proteinExistence type="predicted"/>
<keyword evidence="2" id="KW-1185">Reference proteome</keyword>
<organism evidence="1 2">
    <name type="scientific">Puccinia sorghi</name>
    <dbReference type="NCBI Taxonomy" id="27349"/>
    <lineage>
        <taxon>Eukaryota</taxon>
        <taxon>Fungi</taxon>
        <taxon>Dikarya</taxon>
        <taxon>Basidiomycota</taxon>
        <taxon>Pucciniomycotina</taxon>
        <taxon>Pucciniomycetes</taxon>
        <taxon>Pucciniales</taxon>
        <taxon>Pucciniaceae</taxon>
        <taxon>Puccinia</taxon>
    </lineage>
</organism>
<dbReference type="OrthoDB" id="2745866at2759"/>
<evidence type="ECO:0008006" key="3">
    <source>
        <dbReference type="Google" id="ProtNLM"/>
    </source>
</evidence>
<accession>A0A0L6VIV4</accession>
<protein>
    <recommendedName>
        <fullName evidence="3">DUF659 domain-containing protein</fullName>
    </recommendedName>
</protein>
<dbReference type="VEuPathDB" id="FungiDB:VP01_1620g5"/>
<reference evidence="1 2" key="1">
    <citation type="submission" date="2015-08" db="EMBL/GenBank/DDBJ databases">
        <title>Next Generation Sequencing and Analysis of the Genome of Puccinia sorghi L Schw, the Causal Agent of Maize Common Rust.</title>
        <authorList>
            <person name="Rochi L."/>
            <person name="Burguener G."/>
            <person name="Darino M."/>
            <person name="Turjanski A."/>
            <person name="Kreff E."/>
            <person name="Dieguez M.J."/>
            <person name="Sacco F."/>
        </authorList>
    </citation>
    <scope>NUCLEOTIDE SEQUENCE [LARGE SCALE GENOMIC DNA]</scope>
    <source>
        <strain evidence="1 2">RO10H11247</strain>
    </source>
</reference>
<dbReference type="AlphaFoldDB" id="A0A0L6VIV4"/>
<evidence type="ECO:0000313" key="1">
    <source>
        <dbReference type="EMBL" id="KNZ60050.1"/>
    </source>
</evidence>
<gene>
    <name evidence="1" type="ORF">VP01_1620g5</name>
</gene>
<dbReference type="Proteomes" id="UP000037035">
    <property type="component" value="Unassembled WGS sequence"/>
</dbReference>
<comment type="caution">
    <text evidence="1">The sequence shown here is derived from an EMBL/GenBank/DDBJ whole genome shotgun (WGS) entry which is preliminary data.</text>
</comment>
<evidence type="ECO:0000313" key="2">
    <source>
        <dbReference type="Proteomes" id="UP000037035"/>
    </source>
</evidence>
<name>A0A0L6VIV4_9BASI</name>
<dbReference type="EMBL" id="LAVV01006416">
    <property type="protein sequence ID" value="KNZ60050.1"/>
    <property type="molecule type" value="Genomic_DNA"/>
</dbReference>
<sequence length="129" mass="14055">MGILGAQQAIIVNVVWCGGVGGGISTFGSPSGENFANLFQKVLEKFECTRQLFSILSNNALANNKMVKWIEKEVPEFNHKTRLLGCVTHITNLAAKSALTTFGKNKENKEEHELPTSMVDVSFITSKPG</sequence>